<dbReference type="SUPFAM" id="SSF55424">
    <property type="entry name" value="FAD/NAD-linked reductases, dimerisation (C-terminal) domain"/>
    <property type="match status" value="1"/>
</dbReference>
<reference evidence="9 10" key="1">
    <citation type="submission" date="2019-11" db="EMBL/GenBank/DDBJ databases">
        <title>Genome analysis of Rhizobacterium cereale a novel genus and species isolated from maize roots in North Spain.</title>
        <authorList>
            <person name="Menendez E."/>
            <person name="Flores-Felix J.D."/>
            <person name="Ramirez-Bahena M.-H."/>
            <person name="Igual J.M."/>
            <person name="Garcia-Fraile P."/>
            <person name="Peix A."/>
            <person name="Velazquez E."/>
        </authorList>
    </citation>
    <scope>NUCLEOTIDE SEQUENCE [LARGE SCALE GENOMIC DNA]</scope>
    <source>
        <strain evidence="9 10">RZME27</strain>
    </source>
</reference>
<dbReference type="PRINTS" id="PR00411">
    <property type="entry name" value="PNDRDTASEI"/>
</dbReference>
<dbReference type="EC" id="1.8.1.4" evidence="9"/>
<dbReference type="PANTHER" id="PTHR43014:SF4">
    <property type="entry name" value="PYRIDINE NUCLEOTIDE-DISULFIDE OXIDOREDUCTASE RCLA-RELATED"/>
    <property type="match status" value="1"/>
</dbReference>
<keyword evidence="3 5" id="KW-0274">FAD</keyword>
<evidence type="ECO:0000313" key="9">
    <source>
        <dbReference type="EMBL" id="MQY49346.1"/>
    </source>
</evidence>
<feature type="domain" description="Pyridine nucleotide-disulphide oxidoreductase dimerisation" evidence="7">
    <location>
        <begin position="351"/>
        <end position="448"/>
    </location>
</feature>
<dbReference type="Pfam" id="PF07992">
    <property type="entry name" value="Pyr_redox_2"/>
    <property type="match status" value="1"/>
</dbReference>
<sequence length="473" mass="49940">MPSQQKPEIDIECDVAVIGAGTAGLAAERSARRAGARTLLIDDRFAGTTCASIGCMPSKLLIAAAKTAHSMGVSSQFGIHAGNVTIDGKAVMERVRTLRDAFVASALESIEDLPDSAKLKGLAKFISADRLAVDGRIIHARCVVIATGSRPSIPKMFDGMKNILTNETVFEIDKLPFSLAVVGAGPLGLELAQAFSRLGVDVTVFDEGDTVSALKDHDVAKSLHTLLEREFTIHLGVKINASQSDETTDISWSGASEGKKRFTHVLLAAGRPPNFGGLDLANTGLELDEHGTPVFDSQTMQCGKSSIFIAGDCDAALPVLHEASAEGAIAGNNAACFPDVRPSKRSTPLAITFTDPPSASIGVPAGKNANVGVSEFSDQGRAKVEGHNAGLIRIYADNEGRLTGATIAAPEGEHFAHMIAWAIEDRQTAMQLLDKPFYHPTYEEGLRSALKHICDQTRLSFGQDRDAGSSPGV</sequence>
<dbReference type="PRINTS" id="PR00368">
    <property type="entry name" value="FADPNR"/>
</dbReference>
<dbReference type="InterPro" id="IPR001100">
    <property type="entry name" value="Pyr_nuc-diS_OxRdtase"/>
</dbReference>
<keyword evidence="10" id="KW-1185">Reference proteome</keyword>
<evidence type="ECO:0000256" key="3">
    <source>
        <dbReference type="ARBA" id="ARBA00022827"/>
    </source>
</evidence>
<comment type="caution">
    <text evidence="9">The sequence shown here is derived from an EMBL/GenBank/DDBJ whole genome shotgun (WGS) entry which is preliminary data.</text>
</comment>
<dbReference type="InterPro" id="IPR004099">
    <property type="entry name" value="Pyr_nucl-diS_OxRdtase_dimer"/>
</dbReference>
<evidence type="ECO:0000313" key="10">
    <source>
        <dbReference type="Proteomes" id="UP000435138"/>
    </source>
</evidence>
<protein>
    <submittedName>
        <fullName evidence="9">Dihydrolipoyl dehydrogenase</fullName>
        <ecNumber evidence="9">1.8.1.4</ecNumber>
    </submittedName>
</protein>
<proteinExistence type="inferred from homology"/>
<evidence type="ECO:0000256" key="6">
    <source>
        <dbReference type="PIRSR" id="PIRSR000350-4"/>
    </source>
</evidence>
<evidence type="ECO:0000256" key="1">
    <source>
        <dbReference type="ARBA" id="ARBA00007532"/>
    </source>
</evidence>
<dbReference type="GO" id="GO:0050660">
    <property type="term" value="F:flavin adenine dinucleotide binding"/>
    <property type="evidence" value="ECO:0007669"/>
    <property type="project" value="TreeGrafter"/>
</dbReference>
<dbReference type="Gene3D" id="3.50.50.60">
    <property type="entry name" value="FAD/NAD(P)-binding domain"/>
    <property type="match status" value="2"/>
</dbReference>
<feature type="binding site" evidence="5">
    <location>
        <begin position="183"/>
        <end position="190"/>
    </location>
    <ligand>
        <name>NAD(+)</name>
        <dbReference type="ChEBI" id="CHEBI:57540"/>
    </ligand>
</feature>
<evidence type="ECO:0000259" key="8">
    <source>
        <dbReference type="Pfam" id="PF07992"/>
    </source>
</evidence>
<evidence type="ECO:0000256" key="4">
    <source>
        <dbReference type="PIRSR" id="PIRSR000350-2"/>
    </source>
</evidence>
<dbReference type="InterPro" id="IPR023753">
    <property type="entry name" value="FAD/NAD-binding_dom"/>
</dbReference>
<accession>A0A6A8AJJ8</accession>
<comment type="cofactor">
    <cofactor evidence="5">
        <name>FAD</name>
        <dbReference type="ChEBI" id="CHEBI:57692"/>
    </cofactor>
    <text evidence="5">Binds 1 FAD per subunit.</text>
</comment>
<keyword evidence="5" id="KW-0547">Nucleotide-binding</keyword>
<dbReference type="SUPFAM" id="SSF51905">
    <property type="entry name" value="FAD/NAD(P)-binding domain"/>
    <property type="match status" value="2"/>
</dbReference>
<evidence type="ECO:0000259" key="7">
    <source>
        <dbReference type="Pfam" id="PF02852"/>
    </source>
</evidence>
<keyword evidence="5" id="KW-0520">NAD</keyword>
<feature type="active site" description="Proton acceptor" evidence="4">
    <location>
        <position position="439"/>
    </location>
</feature>
<feature type="disulfide bond" description="Redox-active" evidence="6">
    <location>
        <begin position="50"/>
        <end position="55"/>
    </location>
</feature>
<dbReference type="NCBIfam" id="NF004939">
    <property type="entry name" value="PRK06292.1-1"/>
    <property type="match status" value="1"/>
</dbReference>
<dbReference type="Gene3D" id="3.30.390.30">
    <property type="match status" value="1"/>
</dbReference>
<keyword evidence="2" id="KW-0285">Flavoprotein</keyword>
<dbReference type="PIRSF" id="PIRSF000350">
    <property type="entry name" value="Mercury_reductase_MerA"/>
    <property type="match status" value="1"/>
</dbReference>
<evidence type="ECO:0000256" key="2">
    <source>
        <dbReference type="ARBA" id="ARBA00022630"/>
    </source>
</evidence>
<dbReference type="Proteomes" id="UP000435138">
    <property type="component" value="Unassembled WGS sequence"/>
</dbReference>
<feature type="binding site" evidence="5">
    <location>
        <begin position="147"/>
        <end position="149"/>
    </location>
    <ligand>
        <name>FAD</name>
        <dbReference type="ChEBI" id="CHEBI:57692"/>
    </ligand>
</feature>
<dbReference type="Pfam" id="PF02852">
    <property type="entry name" value="Pyr_redox_dim"/>
    <property type="match status" value="1"/>
</dbReference>
<feature type="binding site" evidence="5">
    <location>
        <position position="59"/>
    </location>
    <ligand>
        <name>FAD</name>
        <dbReference type="ChEBI" id="CHEBI:57692"/>
    </ligand>
</feature>
<dbReference type="InterPro" id="IPR036188">
    <property type="entry name" value="FAD/NAD-bd_sf"/>
</dbReference>
<feature type="binding site" evidence="5">
    <location>
        <position position="312"/>
    </location>
    <ligand>
        <name>FAD</name>
        <dbReference type="ChEBI" id="CHEBI:57692"/>
    </ligand>
</feature>
<comment type="similarity">
    <text evidence="1">Belongs to the class-I pyridine nucleotide-disulfide oxidoreductase family.</text>
</comment>
<organism evidence="9 10">
    <name type="scientific">Endobacterium cereale</name>
    <dbReference type="NCBI Taxonomy" id="2663029"/>
    <lineage>
        <taxon>Bacteria</taxon>
        <taxon>Pseudomonadati</taxon>
        <taxon>Pseudomonadota</taxon>
        <taxon>Alphaproteobacteria</taxon>
        <taxon>Hyphomicrobiales</taxon>
        <taxon>Rhizobiaceae</taxon>
        <taxon>Endobacterium</taxon>
    </lineage>
</organism>
<evidence type="ECO:0000256" key="5">
    <source>
        <dbReference type="PIRSR" id="PIRSR000350-3"/>
    </source>
</evidence>
<gene>
    <name evidence="9" type="ORF">GAO09_25240</name>
</gene>
<feature type="domain" description="FAD/NAD(P)-binding" evidence="8">
    <location>
        <begin position="14"/>
        <end position="327"/>
    </location>
</feature>
<dbReference type="InterPro" id="IPR016156">
    <property type="entry name" value="FAD/NAD-linked_Rdtase_dimer_sf"/>
</dbReference>
<name>A0A6A8AJJ8_9HYPH</name>
<dbReference type="EMBL" id="WIXI01000050">
    <property type="protein sequence ID" value="MQY49346.1"/>
    <property type="molecule type" value="Genomic_DNA"/>
</dbReference>
<dbReference type="GO" id="GO:0003955">
    <property type="term" value="F:NAD(P)H dehydrogenase (quinone) activity"/>
    <property type="evidence" value="ECO:0007669"/>
    <property type="project" value="TreeGrafter"/>
</dbReference>
<keyword evidence="9" id="KW-0560">Oxidoreductase</keyword>
<dbReference type="GO" id="GO:0004148">
    <property type="term" value="F:dihydrolipoyl dehydrogenase (NADH) activity"/>
    <property type="evidence" value="ECO:0007669"/>
    <property type="project" value="UniProtKB-EC"/>
</dbReference>
<dbReference type="AlphaFoldDB" id="A0A6A8AJJ8"/>
<feature type="binding site" evidence="5">
    <location>
        <position position="270"/>
    </location>
    <ligand>
        <name>NAD(+)</name>
        <dbReference type="ChEBI" id="CHEBI:57540"/>
    </ligand>
</feature>
<dbReference type="RefSeq" id="WP_153358977.1">
    <property type="nucleotide sequence ID" value="NZ_WIXI01000050.1"/>
</dbReference>
<dbReference type="PANTHER" id="PTHR43014">
    <property type="entry name" value="MERCURIC REDUCTASE"/>
    <property type="match status" value="1"/>
</dbReference>